<dbReference type="SUPFAM" id="SSF48452">
    <property type="entry name" value="TPR-like"/>
    <property type="match status" value="1"/>
</dbReference>
<sequence length="115" mass="11863">MRKLLMSSLVLATVAESAMATTPTGYMAIAAGNLKKAEATLSAAQRSGTATPEVLLNLAAIYQQTGRTAEARSLYAAVLDTPDVQMDLASGATAGSHQVAQRGLARLTPMAIATR</sequence>
<feature type="chain" id="PRO_5031155415" evidence="1">
    <location>
        <begin position="21"/>
        <end position="115"/>
    </location>
</feature>
<keyword evidence="1" id="KW-0732">Signal</keyword>
<dbReference type="RefSeq" id="WP_184111002.1">
    <property type="nucleotide sequence ID" value="NZ_JACHNY010000001.1"/>
</dbReference>
<dbReference type="AlphaFoldDB" id="A0A7W7AFZ4"/>
<organism evidence="2 3">
    <name type="scientific">Sphingomonas abaci</name>
    <dbReference type="NCBI Taxonomy" id="237611"/>
    <lineage>
        <taxon>Bacteria</taxon>
        <taxon>Pseudomonadati</taxon>
        <taxon>Pseudomonadota</taxon>
        <taxon>Alphaproteobacteria</taxon>
        <taxon>Sphingomonadales</taxon>
        <taxon>Sphingomonadaceae</taxon>
        <taxon>Sphingomonas</taxon>
    </lineage>
</organism>
<proteinExistence type="predicted"/>
<evidence type="ECO:0000313" key="2">
    <source>
        <dbReference type="EMBL" id="MBB4616281.1"/>
    </source>
</evidence>
<dbReference type="InterPro" id="IPR011990">
    <property type="entry name" value="TPR-like_helical_dom_sf"/>
</dbReference>
<evidence type="ECO:0000256" key="1">
    <source>
        <dbReference type="SAM" id="SignalP"/>
    </source>
</evidence>
<keyword evidence="3" id="KW-1185">Reference proteome</keyword>
<feature type="signal peptide" evidence="1">
    <location>
        <begin position="1"/>
        <end position="20"/>
    </location>
</feature>
<reference evidence="2 3" key="1">
    <citation type="submission" date="2020-08" db="EMBL/GenBank/DDBJ databases">
        <title>Genomic Encyclopedia of Type Strains, Phase IV (KMG-IV): sequencing the most valuable type-strain genomes for metagenomic binning, comparative biology and taxonomic classification.</title>
        <authorList>
            <person name="Goeker M."/>
        </authorList>
    </citation>
    <scope>NUCLEOTIDE SEQUENCE [LARGE SCALE GENOMIC DNA]</scope>
    <source>
        <strain evidence="2 3">DSM 15867</strain>
    </source>
</reference>
<accession>A0A7W7AFZ4</accession>
<dbReference type="Pfam" id="PF14559">
    <property type="entry name" value="TPR_19"/>
    <property type="match status" value="1"/>
</dbReference>
<dbReference type="Proteomes" id="UP000574769">
    <property type="component" value="Unassembled WGS sequence"/>
</dbReference>
<evidence type="ECO:0000313" key="3">
    <source>
        <dbReference type="Proteomes" id="UP000574769"/>
    </source>
</evidence>
<comment type="caution">
    <text evidence="2">The sequence shown here is derived from an EMBL/GenBank/DDBJ whole genome shotgun (WGS) entry which is preliminary data.</text>
</comment>
<protein>
    <submittedName>
        <fullName evidence="2">Tfp pilus assembly protein PilF</fullName>
    </submittedName>
</protein>
<dbReference type="Gene3D" id="1.25.40.10">
    <property type="entry name" value="Tetratricopeptide repeat domain"/>
    <property type="match status" value="1"/>
</dbReference>
<gene>
    <name evidence="2" type="ORF">GGQ96_000387</name>
</gene>
<name>A0A7W7AFZ4_9SPHN</name>
<dbReference type="EMBL" id="JACHNY010000001">
    <property type="protein sequence ID" value="MBB4616281.1"/>
    <property type="molecule type" value="Genomic_DNA"/>
</dbReference>